<dbReference type="InterPro" id="IPR021764">
    <property type="entry name" value="Enterochelin_esterase_N"/>
</dbReference>
<evidence type="ECO:0000313" key="7">
    <source>
        <dbReference type="Proteomes" id="UP000245138"/>
    </source>
</evidence>
<comment type="similarity">
    <text evidence="4">Belongs to the Fes family.</text>
</comment>
<dbReference type="GO" id="GO:0008849">
    <property type="term" value="F:enterochelin esterase activity"/>
    <property type="evidence" value="ECO:0007669"/>
    <property type="project" value="InterPro"/>
</dbReference>
<evidence type="ECO:0000256" key="4">
    <source>
        <dbReference type="ARBA" id="ARBA00024201"/>
    </source>
</evidence>
<organism evidence="6 7">
    <name type="scientific">Brenneria roseae subsp. americana</name>
    <dbReference type="NCBI Taxonomy" id="1508507"/>
    <lineage>
        <taxon>Bacteria</taxon>
        <taxon>Pseudomonadati</taxon>
        <taxon>Pseudomonadota</taxon>
        <taxon>Gammaproteobacteria</taxon>
        <taxon>Enterobacterales</taxon>
        <taxon>Pectobacteriaceae</taxon>
        <taxon>Brenneria</taxon>
    </lineage>
</organism>
<dbReference type="RefSeq" id="WP_109053911.1">
    <property type="nucleotide sequence ID" value="NZ_QDKJ01000005.1"/>
</dbReference>
<dbReference type="PANTHER" id="PTHR48098">
    <property type="entry name" value="ENTEROCHELIN ESTERASE-RELATED"/>
    <property type="match status" value="1"/>
</dbReference>
<dbReference type="Gene3D" id="3.40.50.1820">
    <property type="entry name" value="alpha/beta hydrolase"/>
    <property type="match status" value="1"/>
</dbReference>
<dbReference type="GO" id="GO:0005737">
    <property type="term" value="C:cytoplasm"/>
    <property type="evidence" value="ECO:0007669"/>
    <property type="project" value="UniProtKB-SubCell"/>
</dbReference>
<dbReference type="PANTHER" id="PTHR48098:SF3">
    <property type="entry name" value="IRON(III) ENTEROBACTIN ESTERASE"/>
    <property type="match status" value="1"/>
</dbReference>
<name>A0A2U1TUZ6_9GAMM</name>
<dbReference type="InterPro" id="IPR029058">
    <property type="entry name" value="AB_hydrolase_fold"/>
</dbReference>
<feature type="domain" description="Enterochelin esterase N-terminal" evidence="5">
    <location>
        <begin position="46"/>
        <end position="175"/>
    </location>
</feature>
<keyword evidence="3" id="KW-0378">Hydrolase</keyword>
<keyword evidence="2" id="KW-0963">Cytoplasm</keyword>
<evidence type="ECO:0000256" key="1">
    <source>
        <dbReference type="ARBA" id="ARBA00004496"/>
    </source>
</evidence>
<gene>
    <name evidence="6" type="ORF">B4923_08470</name>
</gene>
<evidence type="ECO:0000313" key="6">
    <source>
        <dbReference type="EMBL" id="PWC13245.1"/>
    </source>
</evidence>
<dbReference type="Proteomes" id="UP000245138">
    <property type="component" value="Unassembled WGS sequence"/>
</dbReference>
<keyword evidence="7" id="KW-1185">Reference proteome</keyword>
<dbReference type="Pfam" id="PF00756">
    <property type="entry name" value="Esterase"/>
    <property type="match status" value="1"/>
</dbReference>
<dbReference type="SUPFAM" id="SSF81296">
    <property type="entry name" value="E set domains"/>
    <property type="match status" value="1"/>
</dbReference>
<dbReference type="OrthoDB" id="9775130at2"/>
<protein>
    <submittedName>
        <fullName evidence="6">Enterochelin esterase</fullName>
    </submittedName>
</protein>
<evidence type="ECO:0000256" key="3">
    <source>
        <dbReference type="ARBA" id="ARBA00022801"/>
    </source>
</evidence>
<proteinExistence type="inferred from homology"/>
<dbReference type="AlphaFoldDB" id="A0A2U1TUZ6"/>
<dbReference type="InterPro" id="IPR014756">
    <property type="entry name" value="Ig_E-set"/>
</dbReference>
<dbReference type="GO" id="GO:0005506">
    <property type="term" value="F:iron ion binding"/>
    <property type="evidence" value="ECO:0007669"/>
    <property type="project" value="InterPro"/>
</dbReference>
<accession>A0A2U1TUZ6</accession>
<sequence length="448" mass="50992">MNHYAEQPPIQLMLRRHDAGSEEWWRELSAGDIPRLEKLATGDYRATFFWRDPQGSEQISDTRYVWIDVNCVTDHHKMSPESMARLQGTDVWHWSTILAGDWRGGYSFIPATDHQRFNPPAGDIRTQRLAQRKWWCETLSRATHDPLNRRSFWHGSRGQSLSGLHLPDAPPQPAWRDFDLGLRCQPAPARLQSYCWHSQRLNNRRTVWIFSTGETQPAKRPLAILLDGQFWASGMPVWSALMKQTQSGQLPQAVYLLIDVIDSAHRSSELACNDQFWLAVQEELLPQIAGICAYQDDAATTVVAGQSYGGLAALFAGLHWPQRFGCVLSQSGSFWWPRQDLIQATEAADGECQLIERIKQGLGSYGRLKIFMEAGVRETLIHRVNQRLFNVLRHTHHTLCYREFNGGHDALCWRGGLIDGLTALWSSDFPMIQTHSPAGKATSIRQEP</sequence>
<dbReference type="SUPFAM" id="SSF53474">
    <property type="entry name" value="alpha/beta-Hydrolases"/>
    <property type="match status" value="1"/>
</dbReference>
<dbReference type="EMBL" id="QDKJ01000005">
    <property type="protein sequence ID" value="PWC13245.1"/>
    <property type="molecule type" value="Genomic_DNA"/>
</dbReference>
<dbReference type="InterPro" id="IPR050583">
    <property type="entry name" value="Mycobacterial_A85_antigen"/>
</dbReference>
<evidence type="ECO:0000256" key="2">
    <source>
        <dbReference type="ARBA" id="ARBA00022490"/>
    </source>
</evidence>
<comment type="caution">
    <text evidence="6">The sequence shown here is derived from an EMBL/GenBank/DDBJ whole genome shotgun (WGS) entry which is preliminary data.</text>
</comment>
<dbReference type="NCBIfam" id="NF007758">
    <property type="entry name" value="PRK10439.1"/>
    <property type="match status" value="1"/>
</dbReference>
<dbReference type="InterPro" id="IPR013783">
    <property type="entry name" value="Ig-like_fold"/>
</dbReference>
<dbReference type="Pfam" id="PF11806">
    <property type="entry name" value="Enterochelin_N"/>
    <property type="match status" value="1"/>
</dbReference>
<dbReference type="InterPro" id="IPR000801">
    <property type="entry name" value="Esterase-like"/>
</dbReference>
<dbReference type="GO" id="GO:0006826">
    <property type="term" value="P:iron ion transport"/>
    <property type="evidence" value="ECO:0007669"/>
    <property type="project" value="InterPro"/>
</dbReference>
<dbReference type="Gene3D" id="2.60.40.10">
    <property type="entry name" value="Immunoglobulins"/>
    <property type="match status" value="1"/>
</dbReference>
<comment type="subcellular location">
    <subcellularLocation>
        <location evidence="1">Cytoplasm</location>
    </subcellularLocation>
</comment>
<reference evidence="6 7" key="1">
    <citation type="submission" date="2018-04" db="EMBL/GenBank/DDBJ databases">
        <title>Brenneria corticis sp.nov.</title>
        <authorList>
            <person name="Li Y."/>
        </authorList>
    </citation>
    <scope>NUCLEOTIDE SEQUENCE [LARGE SCALE GENOMIC DNA]</scope>
    <source>
        <strain evidence="6 7">LMG 27715</strain>
    </source>
</reference>
<evidence type="ECO:0000259" key="5">
    <source>
        <dbReference type="Pfam" id="PF11806"/>
    </source>
</evidence>